<dbReference type="RefSeq" id="WP_392013845.1">
    <property type="nucleotide sequence ID" value="NZ_JBIBSS010000018.1"/>
</dbReference>
<gene>
    <name evidence="1" type="primary">mpaB</name>
    <name evidence="1" type="ORF">ACGFYS_29185</name>
</gene>
<keyword evidence="2" id="KW-1185">Reference proteome</keyword>
<reference evidence="1 2" key="1">
    <citation type="submission" date="2024-10" db="EMBL/GenBank/DDBJ databases">
        <title>The Natural Products Discovery Center: Release of the First 8490 Sequenced Strains for Exploring Actinobacteria Biosynthetic Diversity.</title>
        <authorList>
            <person name="Kalkreuter E."/>
            <person name="Kautsar S.A."/>
            <person name="Yang D."/>
            <person name="Bader C.D."/>
            <person name="Teijaro C.N."/>
            <person name="Fluegel L."/>
            <person name="Davis C.M."/>
            <person name="Simpson J.R."/>
            <person name="Lauterbach L."/>
            <person name="Steele A.D."/>
            <person name="Gui C."/>
            <person name="Meng S."/>
            <person name="Li G."/>
            <person name="Viehrig K."/>
            <person name="Ye F."/>
            <person name="Su P."/>
            <person name="Kiefer A.F."/>
            <person name="Nichols A."/>
            <person name="Cepeda A.J."/>
            <person name="Yan W."/>
            <person name="Fan B."/>
            <person name="Jiang Y."/>
            <person name="Adhikari A."/>
            <person name="Zheng C.-J."/>
            <person name="Schuster L."/>
            <person name="Cowan T.M."/>
            <person name="Smanski M.J."/>
            <person name="Chevrette M.G."/>
            <person name="De Carvalho L.P.S."/>
            <person name="Shen B."/>
        </authorList>
    </citation>
    <scope>NUCLEOTIDE SEQUENCE [LARGE SCALE GENOMIC DNA]</scope>
    <source>
        <strain evidence="1 2">NPDC048229</strain>
    </source>
</reference>
<dbReference type="InterPro" id="IPR049693">
    <property type="entry name" value="Daptide_RRE"/>
</dbReference>
<proteinExistence type="predicted"/>
<protein>
    <submittedName>
        <fullName evidence="1">Daptide biosynthesis RiPP recognition protein</fullName>
    </submittedName>
</protein>
<accession>A0ABW7C0X2</accession>
<evidence type="ECO:0000313" key="2">
    <source>
        <dbReference type="Proteomes" id="UP001604282"/>
    </source>
</evidence>
<dbReference type="EMBL" id="JBICZW010000025">
    <property type="protein sequence ID" value="MFG3193013.1"/>
    <property type="molecule type" value="Genomic_DNA"/>
</dbReference>
<name>A0ABW7C0X2_9ACTN</name>
<evidence type="ECO:0000313" key="1">
    <source>
        <dbReference type="EMBL" id="MFG3193013.1"/>
    </source>
</evidence>
<comment type="caution">
    <text evidence="1">The sequence shown here is derived from an EMBL/GenBank/DDBJ whole genome shotgun (WGS) entry which is preliminary data.</text>
</comment>
<dbReference type="Proteomes" id="UP001604282">
    <property type="component" value="Unassembled WGS sequence"/>
</dbReference>
<organism evidence="1 2">
    <name type="scientific">Streptomyces omiyaensis</name>
    <dbReference type="NCBI Taxonomy" id="68247"/>
    <lineage>
        <taxon>Bacteria</taxon>
        <taxon>Bacillati</taxon>
        <taxon>Actinomycetota</taxon>
        <taxon>Actinomycetes</taxon>
        <taxon>Kitasatosporales</taxon>
        <taxon>Streptomycetaceae</taxon>
        <taxon>Streptomyces</taxon>
    </lineage>
</organism>
<sequence length="360" mass="36801">MDTTELSDADTARRLLKRHLISWATGTPVDPPSPAPATGTRTLVLADAAHLPAATAAGLAGPGTLVLVPGFPGEVPDGTAAYDGSLTEPGGEFSNGQDFFLQTHSYAASPFMTVFGPTVVRVFDEDDHAAFLADADRALSDGAFPEFLVTSSVLLADPDALGGGQDPADGPALRLYADPDGRVSLSPTGAVLGTVDDTLDTLTARHAELTHGAAGTGRVLPPPALARIRADRPHLPRYLAAVTALRSLMVRGVTGLSVSGFGSRLTPGLAATGAAADLADPGLPIVLHRETGADGEEAYVVAGSRLFALDVRAARALECLLATGGRVDGLVPAEDVDRTAELLARHAIDLPLSLPVPAAA</sequence>
<dbReference type="NCBIfam" id="NF041823">
    <property type="entry name" value="daptide_RRE"/>
    <property type="match status" value="1"/>
</dbReference>